<dbReference type="Pfam" id="PF20441">
    <property type="entry name" value="TerL_nuclease"/>
    <property type="match status" value="1"/>
</dbReference>
<dbReference type="Gene3D" id="3.40.50.300">
    <property type="entry name" value="P-loop containing nucleotide triphosphate hydrolases"/>
    <property type="match status" value="1"/>
</dbReference>
<keyword evidence="4" id="KW-1185">Reference proteome</keyword>
<comment type="caution">
    <text evidence="3">The sequence shown here is derived from an EMBL/GenBank/DDBJ whole genome shotgun (WGS) entry which is preliminary data.</text>
</comment>
<dbReference type="EMBL" id="JAAVNE010000005">
    <property type="protein sequence ID" value="NKC30196.1"/>
    <property type="molecule type" value="Genomic_DNA"/>
</dbReference>
<gene>
    <name evidence="3" type="ORF">HEQ75_04935</name>
</gene>
<organism evidence="3 4">
    <name type="scientific">Falsiroseomonas selenitidurans</name>
    <dbReference type="NCBI Taxonomy" id="2716335"/>
    <lineage>
        <taxon>Bacteria</taxon>
        <taxon>Pseudomonadati</taxon>
        <taxon>Pseudomonadota</taxon>
        <taxon>Alphaproteobacteria</taxon>
        <taxon>Acetobacterales</taxon>
        <taxon>Roseomonadaceae</taxon>
        <taxon>Falsiroseomonas</taxon>
    </lineage>
</organism>
<accession>A0ABX1DZC8</accession>
<dbReference type="RefSeq" id="WP_168027817.1">
    <property type="nucleotide sequence ID" value="NZ_JAAVNE010000005.1"/>
</dbReference>
<dbReference type="InterPro" id="IPR046462">
    <property type="entry name" value="TerL_nuclease"/>
</dbReference>
<reference evidence="3 4" key="1">
    <citation type="submission" date="2020-03" db="EMBL/GenBank/DDBJ databases">
        <title>Roseomonas selenitidurans sp. nov. isolated from urban soil.</title>
        <authorList>
            <person name="Liu H."/>
        </authorList>
    </citation>
    <scope>NUCLEOTIDE SEQUENCE [LARGE SCALE GENOMIC DNA]</scope>
    <source>
        <strain evidence="3 4">BU-1</strain>
    </source>
</reference>
<dbReference type="InterPro" id="IPR027417">
    <property type="entry name" value="P-loop_NTPase"/>
</dbReference>
<dbReference type="Proteomes" id="UP000787635">
    <property type="component" value="Unassembled WGS sequence"/>
</dbReference>
<name>A0ABX1DZC8_9PROT</name>
<evidence type="ECO:0000259" key="1">
    <source>
        <dbReference type="Pfam" id="PF03354"/>
    </source>
</evidence>
<dbReference type="InterPro" id="IPR005021">
    <property type="entry name" value="Terminase_largesu-like"/>
</dbReference>
<feature type="domain" description="Terminase large subunit-like endonuclease" evidence="2">
    <location>
        <begin position="273"/>
        <end position="536"/>
    </location>
</feature>
<dbReference type="PANTHER" id="PTHR41287">
    <property type="match status" value="1"/>
</dbReference>
<feature type="domain" description="Terminase large subunit-like ATPase" evidence="1">
    <location>
        <begin position="61"/>
        <end position="224"/>
    </location>
</feature>
<evidence type="ECO:0000259" key="2">
    <source>
        <dbReference type="Pfam" id="PF20441"/>
    </source>
</evidence>
<dbReference type="InterPro" id="IPR046461">
    <property type="entry name" value="TerL_ATPase"/>
</dbReference>
<evidence type="ECO:0000313" key="4">
    <source>
        <dbReference type="Proteomes" id="UP000787635"/>
    </source>
</evidence>
<evidence type="ECO:0000313" key="3">
    <source>
        <dbReference type="EMBL" id="NKC30196.1"/>
    </source>
</evidence>
<proteinExistence type="predicted"/>
<dbReference type="Pfam" id="PF03354">
    <property type="entry name" value="TerL_ATPase"/>
    <property type="match status" value="1"/>
</dbReference>
<protein>
    <submittedName>
        <fullName evidence="3">Terminase large subunit</fullName>
    </submittedName>
</protein>
<dbReference type="PANTHER" id="PTHR41287:SF1">
    <property type="entry name" value="PROTEIN YMFN"/>
    <property type="match status" value="1"/>
</dbReference>
<sequence>MSWDLSCPDWVDRLRNGKSLVPDLPQLDRAAADRAVTVFDRLRLADVPGTPLLRDAAGDWFRDIVRALFGSIDPATKQRMIREVFCLVPKKNSKTSYGALLMLVAILRNERPKARFIMTAPTQDITELAFGQVSGAIRLDVVLNQKFHIRDHLKTIVHRKSQATLEIMSFDPAVLTGQKPAGIFIDEVHVVSKMAKAANAIRQLRGGMIAAPESFMVMITTQSEEPPAGVFRAELAKARDIRDGKQDGAMLPVLYEFPPEMQADSESKPGAWRDPANWAMVTPNAGRSITIARLIEEYRTALATSPEELRAWASQHLNVEIGLALRSDAWAGAKHWEGRADRSLTLPALIARSEVITIGIDGGGLDDLLGLAVLGRERGARRWFLWCRAWAHRGVLDLRKSEAPKMLDLEADGDLVFVDDLTEANSELAEIVVEVEQSGLLAEIGLDMYGTTDARDALAQVGIEGDDRIVGIQQGWRLNGTIKTMETRLASATLIHGGQALMAWCVGNAKVVAVGNAISITKQASGTAKIDPLIAAFCAGALMVRNPQAKTKEVWAVAC</sequence>